<dbReference type="Gene3D" id="3.50.50.60">
    <property type="entry name" value="FAD/NAD(P)-binding domain"/>
    <property type="match status" value="1"/>
</dbReference>
<dbReference type="RefSeq" id="WP_067387617.1">
    <property type="nucleotide sequence ID" value="NZ_BCTA01000016.1"/>
</dbReference>
<evidence type="ECO:0000313" key="11">
    <source>
        <dbReference type="Proteomes" id="UP001207528"/>
    </source>
</evidence>
<keyword evidence="4 5" id="KW-0274">FAD</keyword>
<dbReference type="Gene3D" id="3.30.410.40">
    <property type="match status" value="1"/>
</dbReference>
<keyword evidence="3" id="KW-0285">Flavoprotein</keyword>
<feature type="domain" description="Glucose-methanol-choline oxidoreductase N-terminal" evidence="6">
    <location>
        <begin position="10"/>
        <end position="301"/>
    </location>
</feature>
<dbReference type="SUPFAM" id="SSF51905">
    <property type="entry name" value="FAD/NAD(P)-binding domain"/>
    <property type="match status" value="1"/>
</dbReference>
<proteinExistence type="inferred from homology"/>
<dbReference type="InterPro" id="IPR000172">
    <property type="entry name" value="GMC_OxRdtase_N"/>
</dbReference>
<organism evidence="9 11">
    <name type="scientific">Mycolicibacterium novocastrense</name>
    <name type="common">Mycobacterium novocastrense</name>
    <dbReference type="NCBI Taxonomy" id="59813"/>
    <lineage>
        <taxon>Bacteria</taxon>
        <taxon>Bacillati</taxon>
        <taxon>Actinomycetota</taxon>
        <taxon>Actinomycetes</taxon>
        <taxon>Mycobacteriales</taxon>
        <taxon>Mycobacteriaceae</taxon>
        <taxon>Mycolicibacterium</taxon>
    </lineage>
</organism>
<dbReference type="Proteomes" id="UP000069773">
    <property type="component" value="Unassembled WGS sequence"/>
</dbReference>
<dbReference type="PANTHER" id="PTHR11552:SF147">
    <property type="entry name" value="CHOLINE DEHYDROGENASE, MITOCHONDRIAL"/>
    <property type="match status" value="1"/>
</dbReference>
<dbReference type="Pfam" id="PF05199">
    <property type="entry name" value="GMC_oxred_C"/>
    <property type="match status" value="1"/>
</dbReference>
<dbReference type="GO" id="GO:0016614">
    <property type="term" value="F:oxidoreductase activity, acting on CH-OH group of donors"/>
    <property type="evidence" value="ECO:0007669"/>
    <property type="project" value="InterPro"/>
</dbReference>
<comment type="similarity">
    <text evidence="2">Belongs to the GMC oxidoreductase family.</text>
</comment>
<evidence type="ECO:0000313" key="8">
    <source>
        <dbReference type="EMBL" id="GAT07763.1"/>
    </source>
</evidence>
<dbReference type="InterPro" id="IPR036188">
    <property type="entry name" value="FAD/NAD-bd_sf"/>
</dbReference>
<name>A0AAW5SVE7_MYCNV</name>
<dbReference type="PIRSF" id="PIRSF000137">
    <property type="entry name" value="Alcohol_oxidase"/>
    <property type="match status" value="1"/>
</dbReference>
<dbReference type="EMBL" id="JACKTI010000074">
    <property type="protein sequence ID" value="MCV7027114.1"/>
    <property type="molecule type" value="Genomic_DNA"/>
</dbReference>
<dbReference type="InterPro" id="IPR007867">
    <property type="entry name" value="GMC_OxRtase_C"/>
</dbReference>
<evidence type="ECO:0000256" key="3">
    <source>
        <dbReference type="ARBA" id="ARBA00022630"/>
    </source>
</evidence>
<keyword evidence="10" id="KW-1185">Reference proteome</keyword>
<dbReference type="AlphaFoldDB" id="A0AAW5SVE7"/>
<dbReference type="Pfam" id="PF00732">
    <property type="entry name" value="GMC_oxred_N"/>
    <property type="match status" value="1"/>
</dbReference>
<accession>A0AAW5SVE7</accession>
<protein>
    <submittedName>
        <fullName evidence="8">Dehydrogenase</fullName>
    </submittedName>
    <submittedName>
        <fullName evidence="9">Mycofactocin system GMC family oxidoreductase MftG</fullName>
        <ecNumber evidence="9">1.-.-.-</ecNumber>
    </submittedName>
</protein>
<evidence type="ECO:0000256" key="5">
    <source>
        <dbReference type="PIRSR" id="PIRSR000137-2"/>
    </source>
</evidence>
<dbReference type="SUPFAM" id="SSF54373">
    <property type="entry name" value="FAD-linked reductases, C-terminal domain"/>
    <property type="match status" value="1"/>
</dbReference>
<evidence type="ECO:0000313" key="10">
    <source>
        <dbReference type="Proteomes" id="UP000069773"/>
    </source>
</evidence>
<reference evidence="9" key="3">
    <citation type="journal article" date="2022" name="BMC Genomics">
        <title>Comparative genome analysis of mycobacteria focusing on tRNA and non-coding RNA.</title>
        <authorList>
            <person name="Behra P.R.K."/>
            <person name="Pettersson B.M.F."/>
            <person name="Ramesh M."/>
            <person name="Das S."/>
            <person name="Dasgupta S."/>
            <person name="Kirsebom L.A."/>
        </authorList>
    </citation>
    <scope>NUCLEOTIDE SEQUENCE</scope>
    <source>
        <strain evidence="9">DSM 44203</strain>
    </source>
</reference>
<dbReference type="PANTHER" id="PTHR11552">
    <property type="entry name" value="GLUCOSE-METHANOL-CHOLINE GMC OXIDOREDUCTASE"/>
    <property type="match status" value="1"/>
</dbReference>
<feature type="binding site" evidence="5">
    <location>
        <position position="90"/>
    </location>
    <ligand>
        <name>FAD</name>
        <dbReference type="ChEBI" id="CHEBI:57692"/>
    </ligand>
</feature>
<sequence>MRPPWFVRSDVLIVGAGSAGSVLAERLSADPSCRVTVVESGPGPSDPRVAAQINDGLRLPIGAASSVVRRYPTTLTVDPLRHATLMRGEVVGGSGAVNGGYFCRGLPSDFDGWGLPGWTWPEVLPHFRAIETDLDFDNAVHGSEGPIRIQRVSEFDGCTASFVKAATEAGHPWVADLNGSTAEAPVGAGVGAVPLNVYQGARMGPGGAYLQPASDRANLTLLTSTRVRRIRIAAGRAVGAECTGPDGAVYLEADRIVLCAGAIGSAHLLMLSGVGPPDALERVGIPVAANLPVGAVMSDHPEWVLPVNWTETHGLPPLEAVLTTDDGLEIRPYTAGFGAMVSGRRDDPADHPHIGVTLMRPKSRGVVTIVSADPDVPPVIEHRYDSEPDDVEKLRAGIALSRELVGGAAGVGPASWSTSQHLSGTAPMGGDGDDLAVVDPRCRVRGVEGLWVVDGSVLPVIPSRGPHATIVMVGHRAAEFIV</sequence>
<dbReference type="InterPro" id="IPR012132">
    <property type="entry name" value="GMC_OxRdtase"/>
</dbReference>
<evidence type="ECO:0000256" key="4">
    <source>
        <dbReference type="ARBA" id="ARBA00022827"/>
    </source>
</evidence>
<gene>
    <name evidence="9" type="primary">mftG</name>
    <name evidence="9" type="ORF">H7I77_27835</name>
    <name evidence="8" type="ORF">RMCN_0896</name>
</gene>
<reference evidence="9" key="2">
    <citation type="submission" date="2020-07" db="EMBL/GenBank/DDBJ databases">
        <authorList>
            <person name="Pettersson B.M.F."/>
            <person name="Behra P.R.K."/>
            <person name="Ramesh M."/>
            <person name="Das S."/>
            <person name="Dasgupta S."/>
            <person name="Kirsebom L.A."/>
        </authorList>
    </citation>
    <scope>NUCLEOTIDE SEQUENCE</scope>
    <source>
        <strain evidence="9">DSM 44203</strain>
    </source>
</reference>
<evidence type="ECO:0000256" key="2">
    <source>
        <dbReference type="ARBA" id="ARBA00010790"/>
    </source>
</evidence>
<dbReference type="EC" id="1.-.-.-" evidence="9"/>
<comment type="caution">
    <text evidence="9">The sequence shown here is derived from an EMBL/GenBank/DDBJ whole genome shotgun (WGS) entry which is preliminary data.</text>
</comment>
<dbReference type="Proteomes" id="UP001207528">
    <property type="component" value="Unassembled WGS sequence"/>
</dbReference>
<evidence type="ECO:0000259" key="6">
    <source>
        <dbReference type="Pfam" id="PF00732"/>
    </source>
</evidence>
<evidence type="ECO:0000313" key="9">
    <source>
        <dbReference type="EMBL" id="MCV7027114.1"/>
    </source>
</evidence>
<dbReference type="InterPro" id="IPR023978">
    <property type="entry name" value="GMC_oxidoreductase_bact"/>
</dbReference>
<dbReference type="EMBL" id="BCTA01000016">
    <property type="protein sequence ID" value="GAT07763.1"/>
    <property type="molecule type" value="Genomic_DNA"/>
</dbReference>
<reference evidence="8 10" key="1">
    <citation type="journal article" date="2016" name="Genome Announc.">
        <title>Draft Genome Sequences of Five Rapidly Growing Mycobacterium Species, M. thermoresistibile, M. fortuitum subsp. acetamidolyticum, M. canariasense, M. brisbanense, and M. novocastrense.</title>
        <authorList>
            <person name="Katahira K."/>
            <person name="Ogura Y."/>
            <person name="Gotoh Y."/>
            <person name="Hayashi T."/>
        </authorList>
    </citation>
    <scope>NUCLEOTIDE SEQUENCE [LARGE SCALE GENOMIC DNA]</scope>
    <source>
        <strain evidence="8 10">JCM18114</strain>
    </source>
</reference>
<comment type="cofactor">
    <cofactor evidence="1 5">
        <name>FAD</name>
        <dbReference type="ChEBI" id="CHEBI:57692"/>
    </cofactor>
</comment>
<keyword evidence="9" id="KW-0560">Oxidoreductase</keyword>
<feature type="binding site" evidence="5">
    <location>
        <position position="227"/>
    </location>
    <ligand>
        <name>FAD</name>
        <dbReference type="ChEBI" id="CHEBI:57692"/>
    </ligand>
</feature>
<dbReference type="NCBIfam" id="TIGR03970">
    <property type="entry name" value="Rv0697"/>
    <property type="match status" value="1"/>
</dbReference>
<feature type="domain" description="Glucose-methanol-choline oxidoreductase C-terminal" evidence="7">
    <location>
        <begin position="361"/>
        <end position="474"/>
    </location>
</feature>
<evidence type="ECO:0000259" key="7">
    <source>
        <dbReference type="Pfam" id="PF05199"/>
    </source>
</evidence>
<evidence type="ECO:0000256" key="1">
    <source>
        <dbReference type="ARBA" id="ARBA00001974"/>
    </source>
</evidence>
<feature type="binding site" evidence="5">
    <location>
        <position position="455"/>
    </location>
    <ligand>
        <name>FAD</name>
        <dbReference type="ChEBI" id="CHEBI:57692"/>
    </ligand>
</feature>
<dbReference type="GO" id="GO:0050660">
    <property type="term" value="F:flavin adenine dinucleotide binding"/>
    <property type="evidence" value="ECO:0007669"/>
    <property type="project" value="InterPro"/>
</dbReference>